<dbReference type="EMBL" id="SVBY01000042">
    <property type="protein sequence ID" value="MBE6092885.1"/>
    <property type="molecule type" value="Genomic_DNA"/>
</dbReference>
<dbReference type="AlphaFoldDB" id="A0A927ZUV4"/>
<gene>
    <name evidence="1" type="ORF">E7201_06930</name>
</gene>
<proteinExistence type="predicted"/>
<name>A0A927ZUV4_SELRU</name>
<accession>A0A927ZUV4</accession>
<dbReference type="InterPro" id="IPR058944">
    <property type="entry name" value="CntK-like"/>
</dbReference>
<dbReference type="Pfam" id="PF26317">
    <property type="entry name" value="CntK_N"/>
    <property type="match status" value="1"/>
</dbReference>
<sequence>MEKHPEVEQVGFVSLDKKDPRLMMAGGEFCGNALRAAACYYLAGRAGELSMKVSGAQPHLKAGSRKKRFQRRM</sequence>
<organism evidence="1 2">
    <name type="scientific">Selenomonas ruminantium</name>
    <dbReference type="NCBI Taxonomy" id="971"/>
    <lineage>
        <taxon>Bacteria</taxon>
        <taxon>Bacillati</taxon>
        <taxon>Bacillota</taxon>
        <taxon>Negativicutes</taxon>
        <taxon>Selenomonadales</taxon>
        <taxon>Selenomonadaceae</taxon>
        <taxon>Selenomonas</taxon>
    </lineage>
</organism>
<reference evidence="1" key="1">
    <citation type="submission" date="2019-04" db="EMBL/GenBank/DDBJ databases">
        <title>Evolution of Biomass-Degrading Anaerobic Consortia Revealed by Metagenomics.</title>
        <authorList>
            <person name="Peng X."/>
        </authorList>
    </citation>
    <scope>NUCLEOTIDE SEQUENCE</scope>
    <source>
        <strain evidence="1">SIG240</strain>
    </source>
</reference>
<protein>
    <submittedName>
        <fullName evidence="1">Uncharacterized protein</fullName>
    </submittedName>
</protein>
<evidence type="ECO:0000313" key="2">
    <source>
        <dbReference type="Proteomes" id="UP000761380"/>
    </source>
</evidence>
<comment type="caution">
    <text evidence="1">The sequence shown here is derived from an EMBL/GenBank/DDBJ whole genome shotgun (WGS) entry which is preliminary data.</text>
</comment>
<dbReference type="Proteomes" id="UP000761380">
    <property type="component" value="Unassembled WGS sequence"/>
</dbReference>
<evidence type="ECO:0000313" key="1">
    <source>
        <dbReference type="EMBL" id="MBE6092885.1"/>
    </source>
</evidence>